<dbReference type="RefSeq" id="WP_035123927.1">
    <property type="nucleotide sequence ID" value="NZ_JRHH01000001.1"/>
</dbReference>
<proteinExistence type="predicted"/>
<evidence type="ECO:0000313" key="7">
    <source>
        <dbReference type="EMBL" id="KGD69591.1"/>
    </source>
</evidence>
<organism evidence="7 8">
    <name type="scientific">Flavobacterium aquatile LMG 4008 = ATCC 11947</name>
    <dbReference type="NCBI Taxonomy" id="1453498"/>
    <lineage>
        <taxon>Bacteria</taxon>
        <taxon>Pseudomonadati</taxon>
        <taxon>Bacteroidota</taxon>
        <taxon>Flavobacteriia</taxon>
        <taxon>Flavobacteriales</taxon>
        <taxon>Flavobacteriaceae</taxon>
        <taxon>Flavobacterium</taxon>
    </lineage>
</organism>
<protein>
    <recommendedName>
        <fullName evidence="6">TraD/TraG TraM recognition site domain-containing protein</fullName>
    </recommendedName>
</protein>
<keyword evidence="4" id="KW-1133">Transmembrane helix</keyword>
<evidence type="ECO:0000259" key="6">
    <source>
        <dbReference type="Pfam" id="PF12696"/>
    </source>
</evidence>
<dbReference type="InterPro" id="IPR032689">
    <property type="entry name" value="TraG-D_C"/>
</dbReference>
<evidence type="ECO:0000313" key="8">
    <source>
        <dbReference type="Proteomes" id="UP000029554"/>
    </source>
</evidence>
<evidence type="ECO:0000256" key="5">
    <source>
        <dbReference type="ARBA" id="ARBA00023136"/>
    </source>
</evidence>
<keyword evidence="2" id="KW-1003">Cell membrane</keyword>
<dbReference type="AlphaFoldDB" id="A0A095SY59"/>
<evidence type="ECO:0000256" key="4">
    <source>
        <dbReference type="ARBA" id="ARBA00022989"/>
    </source>
</evidence>
<dbReference type="PANTHER" id="PTHR37937:SF1">
    <property type="entry name" value="CONJUGATIVE TRANSFER: DNA TRANSPORT"/>
    <property type="match status" value="1"/>
</dbReference>
<reference evidence="7 8" key="1">
    <citation type="submission" date="2014-09" db="EMBL/GenBank/DDBJ databases">
        <title>Whole Genome Shotgun of Flavobacterium aquatile LMG 4008.</title>
        <authorList>
            <person name="Gale A.N."/>
            <person name="Pipes S.E."/>
            <person name="Newman J.D."/>
        </authorList>
    </citation>
    <scope>NUCLEOTIDE SEQUENCE [LARGE SCALE GENOMIC DNA]</scope>
    <source>
        <strain evidence="7 8">LMG 4008</strain>
    </source>
</reference>
<evidence type="ECO:0000256" key="1">
    <source>
        <dbReference type="ARBA" id="ARBA00004651"/>
    </source>
</evidence>
<sequence>MDKINLDYPLINLSGQEQPMRCWTIRNAVEGVQIFGGIGSGKTSGSGRMIALQYLSAGFGGLVLTVKPDEKALWQEYCKLTGRTDDLIIVEPGQGHYFDFLDYESKGEGMTENIVQVLKTVIRASQEKSGGGADDPFWESALDMLIFNVIDLCKLAYGKVSVQRMFDIVQAIPKAESFTSNDKRNLAFTDAFELAQQNVKNQIEVWEQLNEDVIERLCQADYQEALFNALSDARTLKAIDQFFLESFMNLSEKTRSIIDFSFSGFLFRLLRDPIYSLFCRHASTFTPDDCMQGKIILLNLPVKLYHKVGIDSQIMFKYIWQRAMEKRDVSKNGLPVFLWADEAQNFLHEHDPDYQATARSSRIATVYISQNLPNYLANMGGAKSAYKVKSFLGTLGTKIFHANADVETNRYASELIGDGYFEETSRTATAAGQFSASRTKSLKIDRIVRPEDFVRLTTGGDLNNAKVEGYLHLQGNPIKDDCSHIKITFDQNFMSNINNN</sequence>
<dbReference type="PANTHER" id="PTHR37937">
    <property type="entry name" value="CONJUGATIVE TRANSFER: DNA TRANSPORT"/>
    <property type="match status" value="1"/>
</dbReference>
<dbReference type="EMBL" id="JRHH01000001">
    <property type="protein sequence ID" value="KGD69591.1"/>
    <property type="molecule type" value="Genomic_DNA"/>
</dbReference>
<evidence type="ECO:0000256" key="3">
    <source>
        <dbReference type="ARBA" id="ARBA00022692"/>
    </source>
</evidence>
<name>A0A095SY59_9FLAO</name>
<feature type="domain" description="TraD/TraG TraM recognition site" evidence="6">
    <location>
        <begin position="335"/>
        <end position="456"/>
    </location>
</feature>
<dbReference type="Gene3D" id="3.40.50.300">
    <property type="entry name" value="P-loop containing nucleotide triphosphate hydrolases"/>
    <property type="match status" value="1"/>
</dbReference>
<dbReference type="Proteomes" id="UP000029554">
    <property type="component" value="Unassembled WGS sequence"/>
</dbReference>
<comment type="subcellular location">
    <subcellularLocation>
        <location evidence="1">Cell membrane</location>
        <topology evidence="1">Multi-pass membrane protein</topology>
    </subcellularLocation>
</comment>
<accession>A0A095SY59</accession>
<keyword evidence="3" id="KW-0812">Transmembrane</keyword>
<dbReference type="InterPro" id="IPR051539">
    <property type="entry name" value="T4SS-coupling_protein"/>
</dbReference>
<dbReference type="InterPro" id="IPR027417">
    <property type="entry name" value="P-loop_NTPase"/>
</dbReference>
<dbReference type="Pfam" id="PF12696">
    <property type="entry name" value="TraG-D_C"/>
    <property type="match status" value="1"/>
</dbReference>
<dbReference type="STRING" id="1453498.LG45_02185"/>
<keyword evidence="5" id="KW-0472">Membrane</keyword>
<evidence type="ECO:0000256" key="2">
    <source>
        <dbReference type="ARBA" id="ARBA00022475"/>
    </source>
</evidence>
<keyword evidence="8" id="KW-1185">Reference proteome</keyword>
<dbReference type="OrthoDB" id="179860at2"/>
<comment type="caution">
    <text evidence="7">The sequence shown here is derived from an EMBL/GenBank/DDBJ whole genome shotgun (WGS) entry which is preliminary data.</text>
</comment>
<dbReference type="SUPFAM" id="SSF52540">
    <property type="entry name" value="P-loop containing nucleoside triphosphate hydrolases"/>
    <property type="match status" value="1"/>
</dbReference>
<dbReference type="eggNOG" id="COG3505">
    <property type="taxonomic scope" value="Bacteria"/>
</dbReference>
<dbReference type="GO" id="GO:0005886">
    <property type="term" value="C:plasma membrane"/>
    <property type="evidence" value="ECO:0007669"/>
    <property type="project" value="UniProtKB-SubCell"/>
</dbReference>
<gene>
    <name evidence="7" type="ORF">LG45_02185</name>
</gene>